<feature type="transmembrane region" description="Helical" evidence="5">
    <location>
        <begin position="171"/>
        <end position="192"/>
    </location>
</feature>
<reference key="1">
    <citation type="submission" date="2010-11" db="EMBL/GenBank/DDBJ databases">
        <title>The complete sequence of chromosome of Isophaera pallida ATCC 43644.</title>
        <authorList>
            <consortium name="US DOE Joint Genome Institute (JGI-PGF)"/>
            <person name="Lucas S."/>
            <person name="Copeland A."/>
            <person name="Lapidus A."/>
            <person name="Bruce D."/>
            <person name="Goodwin L."/>
            <person name="Pitluck S."/>
            <person name="Kyrpides N."/>
            <person name="Mavromatis K."/>
            <person name="Pagani I."/>
            <person name="Ivanova N."/>
            <person name="Saunders E."/>
            <person name="Brettin T."/>
            <person name="Detter J.C."/>
            <person name="Han C."/>
            <person name="Tapia R."/>
            <person name="Land M."/>
            <person name="Hauser L."/>
            <person name="Markowitz V."/>
            <person name="Cheng J.-F."/>
            <person name="Hugenholtz P."/>
            <person name="Woyke T."/>
            <person name="Wu D."/>
            <person name="Eisen J.A."/>
        </authorList>
    </citation>
    <scope>NUCLEOTIDE SEQUENCE</scope>
    <source>
        <strain>ATCC 43644</strain>
    </source>
</reference>
<dbReference type="PROSITE" id="PS00217">
    <property type="entry name" value="SUGAR_TRANSPORT_2"/>
    <property type="match status" value="1"/>
</dbReference>
<name>E8R6R9_ISOPI</name>
<evidence type="ECO:0000256" key="5">
    <source>
        <dbReference type="SAM" id="Phobius"/>
    </source>
</evidence>
<reference evidence="7 8" key="2">
    <citation type="journal article" date="2011" name="Stand. Genomic Sci.">
        <title>Complete genome sequence of Isosphaera pallida type strain (IS1B).</title>
        <authorList>
            <consortium name="US DOE Joint Genome Institute (JGI-PGF)"/>
            <person name="Goker M."/>
            <person name="Cleland D."/>
            <person name="Saunders E."/>
            <person name="Lapidus A."/>
            <person name="Nolan M."/>
            <person name="Lucas S."/>
            <person name="Hammon N."/>
            <person name="Deshpande S."/>
            <person name="Cheng J.F."/>
            <person name="Tapia R."/>
            <person name="Han C."/>
            <person name="Goodwin L."/>
            <person name="Pitluck S."/>
            <person name="Liolios K."/>
            <person name="Pagani I."/>
            <person name="Ivanova N."/>
            <person name="Mavromatis K."/>
            <person name="Pati A."/>
            <person name="Chen A."/>
            <person name="Palaniappan K."/>
            <person name="Land M."/>
            <person name="Hauser L."/>
            <person name="Chang Y.J."/>
            <person name="Jeffries C.D."/>
            <person name="Detter J.C."/>
            <person name="Beck B."/>
            <person name="Woyke T."/>
            <person name="Bristow J."/>
            <person name="Eisen J.A."/>
            <person name="Markowitz V."/>
            <person name="Hugenholtz P."/>
            <person name="Kyrpides N.C."/>
            <person name="Klenk H.P."/>
        </authorList>
    </citation>
    <scope>NUCLEOTIDE SEQUENCE [LARGE SCALE GENOMIC DNA]</scope>
    <source>
        <strain evidence="8">ATCC 43644 / DSM 9630 / IS1B</strain>
    </source>
</reference>
<accession>E8R6R9</accession>
<sequence>MATPTPSPSALQPDANLKWYEGLSRYQWFVLIVATLAWLFDTMDQQFFNLARKPAMIDLLNVAPTDPLVDQYAGYATSIFLTGWAIGGILFGVLGDKIGRARTLVLTVLTYSLCTGLSAFSLGFWDFAFYRFITGLGVGGAFAAGVTLVAEVMPDRSRPKALGTFQAFSALGNMIAAFTTIGLGTLALFSLLQGGVPWRIMFLVGALPALLAVFIMRRLEEPQRWRDMAKARAEGRLAGDPQAQAGSIVDLFSIPRWRHNTLVGLALAFAGVVAVWGIGFFSFDLARNVYRPQLLAYAKSIGLEAEAQTKYVNDWLTIYTGVISAMQNLGAFFGIYSFAVVTTRLGRRGAFALFFLLAIITTMMVFAFLGEVWHIFTLIPLMGFCQLALFGGYAIYFPELFPTRLRSTGVSFCYNVGRLVAAIGPFMLGYLSNNVYGWAGADALRYSGMTMCAFLLIGLATLPFAPETQGQPLPEEEIKLSS</sequence>
<evidence type="ECO:0000256" key="4">
    <source>
        <dbReference type="ARBA" id="ARBA00023136"/>
    </source>
</evidence>
<dbReference type="HOGENOM" id="CLU_001265_46_6_0"/>
<dbReference type="RefSeq" id="WP_013566259.1">
    <property type="nucleotide sequence ID" value="NC_014962.1"/>
</dbReference>
<dbReference type="Pfam" id="PF00083">
    <property type="entry name" value="Sugar_tr"/>
    <property type="match status" value="1"/>
</dbReference>
<dbReference type="InterPro" id="IPR020846">
    <property type="entry name" value="MFS_dom"/>
</dbReference>
<evidence type="ECO:0000313" key="8">
    <source>
        <dbReference type="Proteomes" id="UP000008631"/>
    </source>
</evidence>
<feature type="transmembrane region" description="Helical" evidence="5">
    <location>
        <begin position="262"/>
        <end position="283"/>
    </location>
</feature>
<dbReference type="STRING" id="575540.Isop_3413"/>
<feature type="domain" description="Major facilitator superfamily (MFS) profile" evidence="6">
    <location>
        <begin position="30"/>
        <end position="469"/>
    </location>
</feature>
<evidence type="ECO:0000256" key="2">
    <source>
        <dbReference type="ARBA" id="ARBA00022692"/>
    </source>
</evidence>
<dbReference type="GO" id="GO:0046943">
    <property type="term" value="F:carboxylic acid transmembrane transporter activity"/>
    <property type="evidence" value="ECO:0007669"/>
    <property type="project" value="TreeGrafter"/>
</dbReference>
<evidence type="ECO:0000256" key="1">
    <source>
        <dbReference type="ARBA" id="ARBA00004141"/>
    </source>
</evidence>
<dbReference type="Pfam" id="PF07690">
    <property type="entry name" value="MFS_1"/>
    <property type="match status" value="1"/>
</dbReference>
<feature type="transmembrane region" description="Helical" evidence="5">
    <location>
        <begin position="23"/>
        <end position="40"/>
    </location>
</feature>
<feature type="transmembrane region" description="Helical" evidence="5">
    <location>
        <begin position="443"/>
        <end position="465"/>
    </location>
</feature>
<dbReference type="InterPro" id="IPR005829">
    <property type="entry name" value="Sugar_transporter_CS"/>
</dbReference>
<dbReference type="InterPro" id="IPR005828">
    <property type="entry name" value="MFS_sugar_transport-like"/>
</dbReference>
<dbReference type="PANTHER" id="PTHR23508:SF10">
    <property type="entry name" value="CARBOXYLIC ACID TRANSPORTER PROTEIN HOMOLOG"/>
    <property type="match status" value="1"/>
</dbReference>
<dbReference type="Proteomes" id="UP000008631">
    <property type="component" value="Chromosome"/>
</dbReference>
<feature type="transmembrane region" description="Helical" evidence="5">
    <location>
        <begin position="409"/>
        <end position="431"/>
    </location>
</feature>
<dbReference type="InParanoid" id="E8R6R9"/>
<feature type="transmembrane region" description="Helical" evidence="5">
    <location>
        <begin position="198"/>
        <end position="216"/>
    </location>
</feature>
<feature type="transmembrane region" description="Helical" evidence="5">
    <location>
        <begin position="101"/>
        <end position="122"/>
    </location>
</feature>
<feature type="transmembrane region" description="Helical" evidence="5">
    <location>
        <begin position="350"/>
        <end position="369"/>
    </location>
</feature>
<evidence type="ECO:0000256" key="3">
    <source>
        <dbReference type="ARBA" id="ARBA00022989"/>
    </source>
</evidence>
<feature type="transmembrane region" description="Helical" evidence="5">
    <location>
        <begin position="375"/>
        <end position="397"/>
    </location>
</feature>
<gene>
    <name evidence="7" type="ordered locus">Isop_3413</name>
</gene>
<dbReference type="PROSITE" id="PS50850">
    <property type="entry name" value="MFS"/>
    <property type="match status" value="1"/>
</dbReference>
<protein>
    <submittedName>
        <fullName evidence="7">Major facilitator superfamily MFS_1</fullName>
    </submittedName>
</protein>
<dbReference type="GO" id="GO:0005886">
    <property type="term" value="C:plasma membrane"/>
    <property type="evidence" value="ECO:0007669"/>
    <property type="project" value="TreeGrafter"/>
</dbReference>
<keyword evidence="3 5" id="KW-1133">Transmembrane helix</keyword>
<dbReference type="InterPro" id="IPR036259">
    <property type="entry name" value="MFS_trans_sf"/>
</dbReference>
<evidence type="ECO:0000259" key="6">
    <source>
        <dbReference type="PROSITE" id="PS50850"/>
    </source>
</evidence>
<keyword evidence="4 5" id="KW-0472">Membrane</keyword>
<evidence type="ECO:0000313" key="7">
    <source>
        <dbReference type="EMBL" id="ADV63971.1"/>
    </source>
</evidence>
<dbReference type="EMBL" id="CP002353">
    <property type="protein sequence ID" value="ADV63971.1"/>
    <property type="molecule type" value="Genomic_DNA"/>
</dbReference>
<organism evidence="7 8">
    <name type="scientific">Isosphaera pallida (strain ATCC 43644 / DSM 9630 / IS1B)</name>
    <dbReference type="NCBI Taxonomy" id="575540"/>
    <lineage>
        <taxon>Bacteria</taxon>
        <taxon>Pseudomonadati</taxon>
        <taxon>Planctomycetota</taxon>
        <taxon>Planctomycetia</taxon>
        <taxon>Isosphaerales</taxon>
        <taxon>Isosphaeraceae</taxon>
        <taxon>Isosphaera</taxon>
    </lineage>
</organism>
<comment type="subcellular location">
    <subcellularLocation>
        <location evidence="1">Membrane</location>
        <topology evidence="1">Multi-pass membrane protein</topology>
    </subcellularLocation>
</comment>
<dbReference type="AlphaFoldDB" id="E8R6R9"/>
<dbReference type="PANTHER" id="PTHR23508">
    <property type="entry name" value="CARBOXYLIC ACID TRANSPORTER PROTEIN HOMOLOG"/>
    <property type="match status" value="1"/>
</dbReference>
<dbReference type="FunCoup" id="E8R6R9">
    <property type="interactions" value="171"/>
</dbReference>
<dbReference type="KEGG" id="ipa:Isop_3413"/>
<keyword evidence="8" id="KW-1185">Reference proteome</keyword>
<dbReference type="OrthoDB" id="9787026at2"/>
<proteinExistence type="predicted"/>
<keyword evidence="2 5" id="KW-0812">Transmembrane</keyword>
<feature type="transmembrane region" description="Helical" evidence="5">
    <location>
        <begin position="316"/>
        <end position="338"/>
    </location>
</feature>
<dbReference type="InterPro" id="IPR011701">
    <property type="entry name" value="MFS"/>
</dbReference>
<feature type="transmembrane region" description="Helical" evidence="5">
    <location>
        <begin position="72"/>
        <end position="94"/>
    </location>
</feature>
<dbReference type="eggNOG" id="COG2814">
    <property type="taxonomic scope" value="Bacteria"/>
</dbReference>
<feature type="transmembrane region" description="Helical" evidence="5">
    <location>
        <begin position="128"/>
        <end position="150"/>
    </location>
</feature>
<dbReference type="SUPFAM" id="SSF103473">
    <property type="entry name" value="MFS general substrate transporter"/>
    <property type="match status" value="1"/>
</dbReference>
<dbReference type="Gene3D" id="1.20.1250.20">
    <property type="entry name" value="MFS general substrate transporter like domains"/>
    <property type="match status" value="1"/>
</dbReference>